<dbReference type="Gene3D" id="3.40.50.12580">
    <property type="match status" value="1"/>
</dbReference>
<organism evidence="2 3">
    <name type="scientific">Pseudonocardia yunnanensis</name>
    <dbReference type="NCBI Taxonomy" id="58107"/>
    <lineage>
        <taxon>Bacteria</taxon>
        <taxon>Bacillati</taxon>
        <taxon>Actinomycetota</taxon>
        <taxon>Actinomycetes</taxon>
        <taxon>Pseudonocardiales</taxon>
        <taxon>Pseudonocardiaceae</taxon>
        <taxon>Pseudonocardia</taxon>
    </lineage>
</organism>
<keyword evidence="3" id="KW-1185">Reference proteome</keyword>
<gene>
    <name evidence="2" type="ORF">ACFSJD_22555</name>
</gene>
<dbReference type="SUPFAM" id="SSF53756">
    <property type="entry name" value="UDP-Glycosyltransferase/glycogen phosphorylase"/>
    <property type="match status" value="1"/>
</dbReference>
<evidence type="ECO:0000313" key="2">
    <source>
        <dbReference type="EMBL" id="MFD1520293.1"/>
    </source>
</evidence>
<evidence type="ECO:0000256" key="1">
    <source>
        <dbReference type="SAM" id="MobiDB-lite"/>
    </source>
</evidence>
<evidence type="ECO:0008006" key="4">
    <source>
        <dbReference type="Google" id="ProtNLM"/>
    </source>
</evidence>
<proteinExistence type="predicted"/>
<feature type="compositionally biased region" description="Basic and acidic residues" evidence="1">
    <location>
        <begin position="513"/>
        <end position="525"/>
    </location>
</feature>
<dbReference type="EMBL" id="JBHUCO010000024">
    <property type="protein sequence ID" value="MFD1520293.1"/>
    <property type="molecule type" value="Genomic_DNA"/>
</dbReference>
<dbReference type="Proteomes" id="UP001597114">
    <property type="component" value="Unassembled WGS sequence"/>
</dbReference>
<dbReference type="RefSeq" id="WP_344727450.1">
    <property type="nucleotide sequence ID" value="NZ_BAAAUS010000043.1"/>
</dbReference>
<sequence length="525" mass="58346">MGVRKRSEVLRARIATARALLRWAKDLPPRMDALERHLGAIDAELHAHRNDAAEVQSGLAQVIATVGESREGVVELRDSVDVAARRTAFRRRPTRVLFLVHVFGAWEAYHALVEAMAASKDFEPIVASIPRRFAGSDGLVGEEDVHRGLSSRGVPHLRFADGAPRDVLRLIKAIEPDVIFRQSQWDADIPDELGTERLGFARTCLVPYETMNIVVNVPDHRASNTAVDSEYHRAAWLVFCTNEMMLETAVRDGARGGAQFRVVGHPKADHLRTAPPDWPVYGTADGVARPGRIVWSAHHTIAQGWTDFGAFHLMRGDMLAWAERCADTQFVFMPHPALLPFFDSDASPVCRSEFDAWMREWDALPNTAVLSEADYGPTLAASDVMVTDGLSMLVEYQLFDKPVIFFEREGHRPFNAIGRQVIRGVHTVHTVGEVRELAEKFVGGTPDPLRFRQRDTMKKLFGDGGSAERILAALRQEIARERGEVGSELAGRPGRRSSGRTDGTRAMRNRRPAGLERAGEPPARD</sequence>
<name>A0ABW4EZM8_9PSEU</name>
<reference evidence="3" key="1">
    <citation type="journal article" date="2019" name="Int. J. Syst. Evol. Microbiol.">
        <title>The Global Catalogue of Microorganisms (GCM) 10K type strain sequencing project: providing services to taxonomists for standard genome sequencing and annotation.</title>
        <authorList>
            <consortium name="The Broad Institute Genomics Platform"/>
            <consortium name="The Broad Institute Genome Sequencing Center for Infectious Disease"/>
            <person name="Wu L."/>
            <person name="Ma J."/>
        </authorList>
    </citation>
    <scope>NUCLEOTIDE SEQUENCE [LARGE SCALE GENOMIC DNA]</scope>
    <source>
        <strain evidence="3">CCM 7043</strain>
    </source>
</reference>
<feature type="region of interest" description="Disordered" evidence="1">
    <location>
        <begin position="482"/>
        <end position="525"/>
    </location>
</feature>
<accession>A0ABW4EZM8</accession>
<dbReference type="InterPro" id="IPR043148">
    <property type="entry name" value="TagF_C"/>
</dbReference>
<evidence type="ECO:0000313" key="3">
    <source>
        <dbReference type="Proteomes" id="UP001597114"/>
    </source>
</evidence>
<comment type="caution">
    <text evidence="2">The sequence shown here is derived from an EMBL/GenBank/DDBJ whole genome shotgun (WGS) entry which is preliminary data.</text>
</comment>
<protein>
    <recommendedName>
        <fullName evidence="4">CDP-Glycerol:Poly(Glycerophosphate) glycerophosphotransferase</fullName>
    </recommendedName>
</protein>